<sequence>MNTAPDTATDTAPGSDLLRGSLRADAWGTAVFGVVMLAGGGWLSGPLGLPAGWFTPIGIAMLGGAAALGLIAGYPRIPPRPAALAVAGNGVSGAAMLLLVATGALPLTGLGVAFVLVGAAWVTGFAALQLTGLRRSRARA</sequence>
<feature type="transmembrane region" description="Helical" evidence="1">
    <location>
        <begin position="26"/>
        <end position="45"/>
    </location>
</feature>
<gene>
    <name evidence="2" type="ORF">GCM10010185_69460</name>
</gene>
<dbReference type="RefSeq" id="WP_189227563.1">
    <property type="nucleotide sequence ID" value="NZ_BMRG01000029.1"/>
</dbReference>
<evidence type="ECO:0000256" key="1">
    <source>
        <dbReference type="SAM" id="Phobius"/>
    </source>
</evidence>
<organism evidence="2 3">
    <name type="scientific">Saccharothrix coeruleofusca</name>
    <dbReference type="NCBI Taxonomy" id="33919"/>
    <lineage>
        <taxon>Bacteria</taxon>
        <taxon>Bacillati</taxon>
        <taxon>Actinomycetota</taxon>
        <taxon>Actinomycetes</taxon>
        <taxon>Pseudonocardiales</taxon>
        <taxon>Pseudonocardiaceae</taxon>
        <taxon>Saccharothrix</taxon>
    </lineage>
</organism>
<evidence type="ECO:0000313" key="3">
    <source>
        <dbReference type="Proteomes" id="UP000639606"/>
    </source>
</evidence>
<evidence type="ECO:0000313" key="2">
    <source>
        <dbReference type="EMBL" id="GGP85838.1"/>
    </source>
</evidence>
<reference evidence="2" key="1">
    <citation type="journal article" date="2014" name="Int. J. Syst. Evol. Microbiol.">
        <title>Complete genome sequence of Corynebacterium casei LMG S-19264T (=DSM 44701T), isolated from a smear-ripened cheese.</title>
        <authorList>
            <consortium name="US DOE Joint Genome Institute (JGI-PGF)"/>
            <person name="Walter F."/>
            <person name="Albersmeier A."/>
            <person name="Kalinowski J."/>
            <person name="Ruckert C."/>
        </authorList>
    </citation>
    <scope>NUCLEOTIDE SEQUENCE</scope>
    <source>
        <strain evidence="2">JCM 3313</strain>
    </source>
</reference>
<keyword evidence="1" id="KW-0812">Transmembrane</keyword>
<feature type="transmembrane region" description="Helical" evidence="1">
    <location>
        <begin position="51"/>
        <end position="71"/>
    </location>
</feature>
<keyword evidence="3" id="KW-1185">Reference proteome</keyword>
<keyword evidence="1" id="KW-0472">Membrane</keyword>
<reference evidence="2" key="2">
    <citation type="submission" date="2020-09" db="EMBL/GenBank/DDBJ databases">
        <authorList>
            <person name="Sun Q."/>
            <person name="Ohkuma M."/>
        </authorList>
    </citation>
    <scope>NUCLEOTIDE SEQUENCE</scope>
    <source>
        <strain evidence="2">JCM 3313</strain>
    </source>
</reference>
<feature type="transmembrane region" description="Helical" evidence="1">
    <location>
        <begin position="111"/>
        <end position="133"/>
    </location>
</feature>
<feature type="transmembrane region" description="Helical" evidence="1">
    <location>
        <begin position="83"/>
        <end position="105"/>
    </location>
</feature>
<dbReference type="EMBL" id="BMRG01000029">
    <property type="protein sequence ID" value="GGP85838.1"/>
    <property type="molecule type" value="Genomic_DNA"/>
</dbReference>
<proteinExistence type="predicted"/>
<name>A0A918AU30_9PSEU</name>
<comment type="caution">
    <text evidence="2">The sequence shown here is derived from an EMBL/GenBank/DDBJ whole genome shotgun (WGS) entry which is preliminary data.</text>
</comment>
<keyword evidence="1" id="KW-1133">Transmembrane helix</keyword>
<accession>A0A918AU30</accession>
<protein>
    <submittedName>
        <fullName evidence="2">Uncharacterized protein</fullName>
    </submittedName>
</protein>
<dbReference type="AlphaFoldDB" id="A0A918AU30"/>
<dbReference type="Proteomes" id="UP000639606">
    <property type="component" value="Unassembled WGS sequence"/>
</dbReference>